<evidence type="ECO:0000313" key="3">
    <source>
        <dbReference type="Proteomes" id="UP000799771"/>
    </source>
</evidence>
<accession>A0A6A6AR87</accession>
<dbReference type="PANTHER" id="PTHR38790:SF4">
    <property type="entry name" value="2EXR DOMAIN-CONTAINING PROTEIN"/>
    <property type="match status" value="1"/>
</dbReference>
<evidence type="ECO:0000256" key="1">
    <source>
        <dbReference type="SAM" id="MobiDB-lite"/>
    </source>
</evidence>
<gene>
    <name evidence="2" type="ORF">P153DRAFT_96916</name>
</gene>
<dbReference type="PANTHER" id="PTHR38790">
    <property type="entry name" value="2EXR DOMAIN-CONTAINING PROTEIN-RELATED"/>
    <property type="match status" value="1"/>
</dbReference>
<organism evidence="2 3">
    <name type="scientific">Dothidotthia symphoricarpi CBS 119687</name>
    <dbReference type="NCBI Taxonomy" id="1392245"/>
    <lineage>
        <taxon>Eukaryota</taxon>
        <taxon>Fungi</taxon>
        <taxon>Dikarya</taxon>
        <taxon>Ascomycota</taxon>
        <taxon>Pezizomycotina</taxon>
        <taxon>Dothideomycetes</taxon>
        <taxon>Pleosporomycetidae</taxon>
        <taxon>Pleosporales</taxon>
        <taxon>Dothidotthiaceae</taxon>
        <taxon>Dothidotthia</taxon>
    </lineage>
</organism>
<sequence>MRRSKRTAATNLVQPLTKKARSSSHQQTPNLSFDDAIQDDEIDITARNARESPLLRLPGELRVRIWEIAFGRRTIHPRGNGEQNWQNRPRSSQKWAITSFDPCEELFSEGEVYEMSLQGEADAAPNHWKHPKMKTYWPPLKRHNFEGLHICARWQPRDLVRDECLVPIISKQIYNEAIPAAWKSITWSFMHSGNFEHFLKSPHTRLDLVTQLSIIQYSTGGGAYQDSWTKAMASRAMSGLTSLRGLNFIIRNHTYRDPSHFHPGCDTRPSTVDIINNPPYYCQQLPSIIRRFQRFRLEKSRTTVLVTGNYWEHQADDMKTPFPVSQRREMAEAVRTQLLQRKEEKGKTQPKWARNTEGTRRSARILAQKGTST</sequence>
<protein>
    <submittedName>
        <fullName evidence="2">Uncharacterized protein</fullName>
    </submittedName>
</protein>
<dbReference type="EMBL" id="ML977498">
    <property type="protein sequence ID" value="KAF2133688.1"/>
    <property type="molecule type" value="Genomic_DNA"/>
</dbReference>
<feature type="region of interest" description="Disordered" evidence="1">
    <location>
        <begin position="1"/>
        <end position="32"/>
    </location>
</feature>
<proteinExistence type="predicted"/>
<dbReference type="RefSeq" id="XP_033528075.1">
    <property type="nucleotide sequence ID" value="XM_033673527.1"/>
</dbReference>
<keyword evidence="3" id="KW-1185">Reference proteome</keyword>
<dbReference type="Proteomes" id="UP000799771">
    <property type="component" value="Unassembled WGS sequence"/>
</dbReference>
<dbReference type="AlphaFoldDB" id="A0A6A6AR87"/>
<reference evidence="2" key="1">
    <citation type="journal article" date="2020" name="Stud. Mycol.">
        <title>101 Dothideomycetes genomes: a test case for predicting lifestyles and emergence of pathogens.</title>
        <authorList>
            <person name="Haridas S."/>
            <person name="Albert R."/>
            <person name="Binder M."/>
            <person name="Bloem J."/>
            <person name="Labutti K."/>
            <person name="Salamov A."/>
            <person name="Andreopoulos B."/>
            <person name="Baker S."/>
            <person name="Barry K."/>
            <person name="Bills G."/>
            <person name="Bluhm B."/>
            <person name="Cannon C."/>
            <person name="Castanera R."/>
            <person name="Culley D."/>
            <person name="Daum C."/>
            <person name="Ezra D."/>
            <person name="Gonzalez J."/>
            <person name="Henrissat B."/>
            <person name="Kuo A."/>
            <person name="Liang C."/>
            <person name="Lipzen A."/>
            <person name="Lutzoni F."/>
            <person name="Magnuson J."/>
            <person name="Mondo S."/>
            <person name="Nolan M."/>
            <person name="Ohm R."/>
            <person name="Pangilinan J."/>
            <person name="Park H.-J."/>
            <person name="Ramirez L."/>
            <person name="Alfaro M."/>
            <person name="Sun H."/>
            <person name="Tritt A."/>
            <person name="Yoshinaga Y."/>
            <person name="Zwiers L.-H."/>
            <person name="Turgeon B."/>
            <person name="Goodwin S."/>
            <person name="Spatafora J."/>
            <person name="Crous P."/>
            <person name="Grigoriev I."/>
        </authorList>
    </citation>
    <scope>NUCLEOTIDE SEQUENCE</scope>
    <source>
        <strain evidence="2">CBS 119687</strain>
    </source>
</reference>
<name>A0A6A6AR87_9PLEO</name>
<dbReference type="OrthoDB" id="5413827at2759"/>
<dbReference type="GeneID" id="54413959"/>
<feature type="region of interest" description="Disordered" evidence="1">
    <location>
        <begin position="340"/>
        <end position="373"/>
    </location>
</feature>
<evidence type="ECO:0000313" key="2">
    <source>
        <dbReference type="EMBL" id="KAF2133688.1"/>
    </source>
</evidence>